<dbReference type="SUPFAM" id="SSF54427">
    <property type="entry name" value="NTF2-like"/>
    <property type="match status" value="1"/>
</dbReference>
<dbReference type="InterPro" id="IPR027843">
    <property type="entry name" value="DUF4440"/>
</dbReference>
<dbReference type="Gene3D" id="3.10.450.50">
    <property type="match status" value="1"/>
</dbReference>
<feature type="domain" description="DUF4440" evidence="1">
    <location>
        <begin position="8"/>
        <end position="114"/>
    </location>
</feature>
<protein>
    <submittedName>
        <fullName evidence="2">Uncharacterized protein (TIGR02246 family)</fullName>
    </submittedName>
</protein>
<reference evidence="2 3" key="1">
    <citation type="submission" date="2020-08" db="EMBL/GenBank/DDBJ databases">
        <title>Genomic Encyclopedia of Type Strains, Phase III (KMG-III): the genomes of soil and plant-associated and newly described type strains.</title>
        <authorList>
            <person name="Whitman W."/>
        </authorList>
    </citation>
    <scope>NUCLEOTIDE SEQUENCE [LARGE SCALE GENOMIC DNA]</scope>
    <source>
        <strain evidence="2 3">CECT 8960</strain>
    </source>
</reference>
<dbReference type="Pfam" id="PF14534">
    <property type="entry name" value="DUF4440"/>
    <property type="match status" value="1"/>
</dbReference>
<keyword evidence="3" id="KW-1185">Reference proteome</keyword>
<gene>
    <name evidence="2" type="ORF">FHR82_004537</name>
</gene>
<dbReference type="InterPro" id="IPR032710">
    <property type="entry name" value="NTF2-like_dom_sf"/>
</dbReference>
<dbReference type="EMBL" id="JACHJQ010000004">
    <property type="protein sequence ID" value="MBB4908295.1"/>
    <property type="molecule type" value="Genomic_DNA"/>
</dbReference>
<dbReference type="InterPro" id="IPR011944">
    <property type="entry name" value="Steroid_delta5-4_isomerase"/>
</dbReference>
<dbReference type="AlphaFoldDB" id="A0A7W7VFR7"/>
<accession>A0A7W7VFR7</accession>
<comment type="caution">
    <text evidence="2">The sequence shown here is derived from an EMBL/GenBank/DDBJ whole genome shotgun (WGS) entry which is preliminary data.</text>
</comment>
<dbReference type="RefSeq" id="WP_184812383.1">
    <property type="nucleotide sequence ID" value="NZ_JACHJQ010000004.1"/>
</dbReference>
<dbReference type="NCBIfam" id="TIGR02246">
    <property type="entry name" value="SgcJ/EcaC family oxidoreductase"/>
    <property type="match status" value="1"/>
</dbReference>
<dbReference type="Proteomes" id="UP000520767">
    <property type="component" value="Unassembled WGS sequence"/>
</dbReference>
<evidence type="ECO:0000313" key="2">
    <source>
        <dbReference type="EMBL" id="MBB4908295.1"/>
    </source>
</evidence>
<evidence type="ECO:0000313" key="3">
    <source>
        <dbReference type="Proteomes" id="UP000520767"/>
    </source>
</evidence>
<evidence type="ECO:0000259" key="1">
    <source>
        <dbReference type="Pfam" id="PF14534"/>
    </source>
</evidence>
<proteinExistence type="predicted"/>
<name>A0A7W7VFR7_9PSEU</name>
<organism evidence="2 3">
    <name type="scientific">Actinophytocola algeriensis</name>
    <dbReference type="NCBI Taxonomy" id="1768010"/>
    <lineage>
        <taxon>Bacteria</taxon>
        <taxon>Bacillati</taxon>
        <taxon>Actinomycetota</taxon>
        <taxon>Actinomycetes</taxon>
        <taxon>Pseudonocardiales</taxon>
        <taxon>Pseudonocardiaceae</taxon>
    </lineage>
</organism>
<sequence>MTATEPAELHKLFAAAINDKDADTLLALYEPAGTAVHLDGSTRTGETALRAMVDELLSTIEHIEGETRKVIVSGDIALTSAIWHARVATPDGGTEEAGGTTAEVARRQPDGTWRWTIDAPAF</sequence>